<comment type="subcellular location">
    <subcellularLocation>
        <location evidence="1">Membrane</location>
        <topology evidence="1">Multi-pass membrane protein</topology>
    </subcellularLocation>
</comment>
<organism evidence="7 8">
    <name type="scientific">Flavobacterium fluvii</name>
    <dbReference type="NCBI Taxonomy" id="468056"/>
    <lineage>
        <taxon>Bacteria</taxon>
        <taxon>Pseudomonadati</taxon>
        <taxon>Bacteroidota</taxon>
        <taxon>Flavobacteriia</taxon>
        <taxon>Flavobacteriales</taxon>
        <taxon>Flavobacteriaceae</taxon>
        <taxon>Flavobacterium</taxon>
    </lineage>
</organism>
<evidence type="ECO:0000313" key="7">
    <source>
        <dbReference type="EMBL" id="SHG18167.1"/>
    </source>
</evidence>
<evidence type="ECO:0000256" key="6">
    <source>
        <dbReference type="SAM" id="Phobius"/>
    </source>
</evidence>
<feature type="transmembrane region" description="Helical" evidence="6">
    <location>
        <begin position="169"/>
        <end position="189"/>
    </location>
</feature>
<evidence type="ECO:0000256" key="1">
    <source>
        <dbReference type="ARBA" id="ARBA00004141"/>
    </source>
</evidence>
<feature type="transmembrane region" description="Helical" evidence="6">
    <location>
        <begin position="110"/>
        <end position="131"/>
    </location>
</feature>
<feature type="transmembrane region" description="Helical" evidence="6">
    <location>
        <begin position="195"/>
        <end position="218"/>
    </location>
</feature>
<dbReference type="Pfam" id="PF07947">
    <property type="entry name" value="YhhN"/>
    <property type="match status" value="1"/>
</dbReference>
<evidence type="ECO:0000256" key="2">
    <source>
        <dbReference type="ARBA" id="ARBA00007375"/>
    </source>
</evidence>
<keyword evidence="5 6" id="KW-0472">Membrane</keyword>
<feature type="transmembrane region" description="Helical" evidence="6">
    <location>
        <begin position="7"/>
        <end position="23"/>
    </location>
</feature>
<dbReference type="AlphaFoldDB" id="A0A1M5HQG1"/>
<accession>A0A1M5HQG1</accession>
<comment type="similarity">
    <text evidence="2">Belongs to the TMEM86 family.</text>
</comment>
<sequence length="231" mass="27308">MKTNTPSLFFYFIACALVVFFKITEDDSLVLYTKSIIVPLIFMYYLITNNYKINWTKGLVFLFCFIGDIFNLLQFNDSGLGALLSFMLVYVLLLKLAVDDFKYLKLNKEDCVPMLVSFFFIATICTSILSLNFERMKLDFSLYILYGITLSLLCFFSIINYLKKVNYTFFCLIVMCGCFMISDVFFVINKFYLNLYAFSFIAVFVQVFSYFFMATYFIENDRYHQRQRVKL</sequence>
<evidence type="ECO:0000256" key="3">
    <source>
        <dbReference type="ARBA" id="ARBA00022692"/>
    </source>
</evidence>
<feature type="transmembrane region" description="Helical" evidence="6">
    <location>
        <begin position="29"/>
        <end position="47"/>
    </location>
</feature>
<dbReference type="STRING" id="468056.SAMN05443549_102332"/>
<evidence type="ECO:0000256" key="4">
    <source>
        <dbReference type="ARBA" id="ARBA00022989"/>
    </source>
</evidence>
<dbReference type="Proteomes" id="UP000184516">
    <property type="component" value="Unassembled WGS sequence"/>
</dbReference>
<evidence type="ECO:0000256" key="5">
    <source>
        <dbReference type="ARBA" id="ARBA00023136"/>
    </source>
</evidence>
<dbReference type="OrthoDB" id="1377116at2"/>
<proteinExistence type="inferred from homology"/>
<reference evidence="8" key="1">
    <citation type="submission" date="2016-11" db="EMBL/GenBank/DDBJ databases">
        <authorList>
            <person name="Varghese N."/>
            <person name="Submissions S."/>
        </authorList>
    </citation>
    <scope>NUCLEOTIDE SEQUENCE [LARGE SCALE GENOMIC DNA]</scope>
    <source>
        <strain evidence="8">DSM 19978</strain>
    </source>
</reference>
<dbReference type="GO" id="GO:0016020">
    <property type="term" value="C:membrane"/>
    <property type="evidence" value="ECO:0007669"/>
    <property type="project" value="UniProtKB-SubCell"/>
</dbReference>
<evidence type="ECO:0000313" key="8">
    <source>
        <dbReference type="Proteomes" id="UP000184516"/>
    </source>
</evidence>
<dbReference type="RefSeq" id="WP_073369358.1">
    <property type="nucleotide sequence ID" value="NZ_FQWB01000002.1"/>
</dbReference>
<keyword evidence="8" id="KW-1185">Reference proteome</keyword>
<gene>
    <name evidence="7" type="ORF">SAMN05443549_102332</name>
</gene>
<feature type="transmembrane region" description="Helical" evidence="6">
    <location>
        <begin position="143"/>
        <end position="162"/>
    </location>
</feature>
<feature type="transmembrane region" description="Helical" evidence="6">
    <location>
        <begin position="79"/>
        <end position="98"/>
    </location>
</feature>
<dbReference type="InterPro" id="IPR012506">
    <property type="entry name" value="TMEM86B-like"/>
</dbReference>
<keyword evidence="4 6" id="KW-1133">Transmembrane helix</keyword>
<dbReference type="EMBL" id="FQWB01000002">
    <property type="protein sequence ID" value="SHG18167.1"/>
    <property type="molecule type" value="Genomic_DNA"/>
</dbReference>
<keyword evidence="3 6" id="KW-0812">Transmembrane</keyword>
<feature type="transmembrane region" description="Helical" evidence="6">
    <location>
        <begin position="54"/>
        <end position="73"/>
    </location>
</feature>
<name>A0A1M5HQG1_9FLAO</name>
<protein>
    <submittedName>
        <fullName evidence="7">YhhN-like protein</fullName>
    </submittedName>
</protein>